<keyword evidence="2" id="KW-1005">Bacterial flagellum biogenesis</keyword>
<dbReference type="GO" id="GO:0006402">
    <property type="term" value="P:mRNA catabolic process"/>
    <property type="evidence" value="ECO:0007669"/>
    <property type="project" value="InterPro"/>
</dbReference>
<accession>A0A6L3T4Q2</accession>
<name>A0A6L3T4Q2_9HYPH</name>
<dbReference type="GO" id="GO:0048027">
    <property type="term" value="F:mRNA 5'-UTR binding"/>
    <property type="evidence" value="ECO:0007669"/>
    <property type="project" value="InterPro"/>
</dbReference>
<proteinExistence type="predicted"/>
<evidence type="ECO:0000313" key="4">
    <source>
        <dbReference type="EMBL" id="KAB1081779.1"/>
    </source>
</evidence>
<evidence type="ECO:0000313" key="5">
    <source>
        <dbReference type="Proteomes" id="UP000474159"/>
    </source>
</evidence>
<keyword evidence="3" id="KW-0694">RNA-binding</keyword>
<keyword evidence="5" id="KW-1185">Reference proteome</keyword>
<dbReference type="EMBL" id="VZZK01000001">
    <property type="protein sequence ID" value="KAB1081779.1"/>
    <property type="molecule type" value="Genomic_DNA"/>
</dbReference>
<dbReference type="OrthoDB" id="8561314at2"/>
<keyword evidence="4" id="KW-0969">Cilium</keyword>
<dbReference type="InterPro" id="IPR009967">
    <property type="entry name" value="Flagellum_FlbT"/>
</dbReference>
<comment type="caution">
    <text evidence="4">The sequence shown here is derived from an EMBL/GenBank/DDBJ whole genome shotgun (WGS) entry which is preliminary data.</text>
</comment>
<evidence type="ECO:0000256" key="1">
    <source>
        <dbReference type="ARBA" id="ARBA00022491"/>
    </source>
</evidence>
<keyword evidence="1" id="KW-0678">Repressor</keyword>
<dbReference type="GO" id="GO:1902209">
    <property type="term" value="P:negative regulation of bacterial-type flagellum assembly"/>
    <property type="evidence" value="ECO:0007669"/>
    <property type="project" value="InterPro"/>
</dbReference>
<gene>
    <name evidence="4" type="ORF">F6X53_01395</name>
</gene>
<organism evidence="4 5">
    <name type="scientific">Methylobacterium soli</name>
    <dbReference type="NCBI Taxonomy" id="553447"/>
    <lineage>
        <taxon>Bacteria</taxon>
        <taxon>Pseudomonadati</taxon>
        <taxon>Pseudomonadota</taxon>
        <taxon>Alphaproteobacteria</taxon>
        <taxon>Hyphomicrobiales</taxon>
        <taxon>Methylobacteriaceae</taxon>
        <taxon>Methylobacterium</taxon>
    </lineage>
</organism>
<dbReference type="Proteomes" id="UP000474159">
    <property type="component" value="Unassembled WGS sequence"/>
</dbReference>
<keyword evidence="4" id="KW-0966">Cell projection</keyword>
<evidence type="ECO:0000256" key="2">
    <source>
        <dbReference type="ARBA" id="ARBA00022795"/>
    </source>
</evidence>
<keyword evidence="4" id="KW-0282">Flagellum</keyword>
<dbReference type="GO" id="GO:0044781">
    <property type="term" value="P:bacterial-type flagellum organization"/>
    <property type="evidence" value="ECO:0007669"/>
    <property type="project" value="UniProtKB-KW"/>
</dbReference>
<sequence>MPLKIELKPFERLLIGGAAIRNGSRRSSFVIETMTKFLRESDIITESEADTACKRLYLTLTVIYLTDNAPEAENAFVLQANELISAVPTTAPYVKDICALMAAREFYKALKRGKELVQYERALADRLAGTLAAGETSASQAP</sequence>
<evidence type="ECO:0000256" key="3">
    <source>
        <dbReference type="ARBA" id="ARBA00022884"/>
    </source>
</evidence>
<dbReference type="RefSeq" id="WP_150996425.1">
    <property type="nucleotide sequence ID" value="NZ_VZZK01000001.1"/>
</dbReference>
<dbReference type="Pfam" id="PF07378">
    <property type="entry name" value="FlbT"/>
    <property type="match status" value="1"/>
</dbReference>
<reference evidence="4 5" key="1">
    <citation type="submission" date="2019-09" db="EMBL/GenBank/DDBJ databases">
        <title>YIM 48816 draft genome.</title>
        <authorList>
            <person name="Jiang L."/>
        </authorList>
    </citation>
    <scope>NUCLEOTIDE SEQUENCE [LARGE SCALE GENOMIC DNA]</scope>
    <source>
        <strain evidence="4 5">YIM 48816</strain>
    </source>
</reference>
<protein>
    <submittedName>
        <fullName evidence="4">Flagellar protein FlbT</fullName>
    </submittedName>
</protein>
<dbReference type="AlphaFoldDB" id="A0A6L3T4Q2"/>